<keyword evidence="2" id="KW-1003">Cell membrane</keyword>
<dbReference type="Pfam" id="PF12704">
    <property type="entry name" value="MacB_PCD"/>
    <property type="match status" value="1"/>
</dbReference>
<evidence type="ECO:0000256" key="4">
    <source>
        <dbReference type="ARBA" id="ARBA00022989"/>
    </source>
</evidence>
<dbReference type="EMBL" id="JAKOGG010000007">
    <property type="protein sequence ID" value="MCS4557151.1"/>
    <property type="molecule type" value="Genomic_DNA"/>
</dbReference>
<feature type="transmembrane region" description="Helical" evidence="6">
    <location>
        <begin position="325"/>
        <end position="347"/>
    </location>
</feature>
<reference evidence="10" key="2">
    <citation type="submission" date="2023-07" db="EMBL/GenBank/DDBJ databases">
        <title>Shewanella mangrovi sp. nov., an acetaldehyde- degrading bacterium isolated from mangrove sediment.</title>
        <authorList>
            <person name="Liu Y."/>
        </authorList>
    </citation>
    <scope>NUCLEOTIDE SEQUENCE [LARGE SCALE GENOMIC DNA]</scope>
    <source>
        <strain evidence="10">C32</strain>
    </source>
</reference>
<evidence type="ECO:0000256" key="1">
    <source>
        <dbReference type="ARBA" id="ARBA00004651"/>
    </source>
</evidence>
<feature type="domain" description="ABC3 transporter permease C-terminal" evidence="7">
    <location>
        <begin position="327"/>
        <end position="449"/>
    </location>
</feature>
<dbReference type="InterPro" id="IPR003838">
    <property type="entry name" value="ABC3_permease_C"/>
</dbReference>
<evidence type="ECO:0000256" key="5">
    <source>
        <dbReference type="ARBA" id="ARBA00023136"/>
    </source>
</evidence>
<dbReference type="Proteomes" id="UP001201549">
    <property type="component" value="Unassembled WGS sequence"/>
</dbReference>
<evidence type="ECO:0000256" key="6">
    <source>
        <dbReference type="SAM" id="Phobius"/>
    </source>
</evidence>
<feature type="transmembrane region" description="Helical" evidence="6">
    <location>
        <begin position="376"/>
        <end position="400"/>
    </location>
</feature>
<evidence type="ECO:0000259" key="7">
    <source>
        <dbReference type="Pfam" id="PF02687"/>
    </source>
</evidence>
<evidence type="ECO:0000259" key="8">
    <source>
        <dbReference type="Pfam" id="PF12704"/>
    </source>
</evidence>
<protein>
    <submittedName>
        <fullName evidence="9">ABC transporter permease</fullName>
    </submittedName>
</protein>
<keyword evidence="5 6" id="KW-0472">Membrane</keyword>
<comment type="caution">
    <text evidence="9">The sequence shown here is derived from an EMBL/GenBank/DDBJ whole genome shotgun (WGS) entry which is preliminary data.</text>
</comment>
<dbReference type="InterPro" id="IPR025857">
    <property type="entry name" value="MacB_PCD"/>
</dbReference>
<gene>
    <name evidence="9" type="ORF">L9G74_11925</name>
</gene>
<reference evidence="9 10" key="1">
    <citation type="submission" date="2022-02" db="EMBL/GenBank/DDBJ databases">
        <authorList>
            <person name="Zhuang L."/>
        </authorList>
    </citation>
    <scope>NUCLEOTIDE SEQUENCE [LARGE SCALE GENOMIC DNA]</scope>
    <source>
        <strain evidence="9 10">C32</strain>
    </source>
</reference>
<keyword evidence="4 6" id="KW-1133">Transmembrane helix</keyword>
<dbReference type="RefSeq" id="WP_238896629.1">
    <property type="nucleotide sequence ID" value="NZ_JAKOGG010000007.1"/>
</dbReference>
<evidence type="ECO:0000256" key="2">
    <source>
        <dbReference type="ARBA" id="ARBA00022475"/>
    </source>
</evidence>
<proteinExistence type="predicted"/>
<name>A0ABT2FMB4_9GAMM</name>
<accession>A0ABT2FMB4</accession>
<organism evidence="9 10">
    <name type="scientific">Shewanella electrica</name>
    <dbReference type="NCBI Taxonomy" id="515560"/>
    <lineage>
        <taxon>Bacteria</taxon>
        <taxon>Pseudomonadati</taxon>
        <taxon>Pseudomonadota</taxon>
        <taxon>Gammaproteobacteria</taxon>
        <taxon>Alteromonadales</taxon>
        <taxon>Shewanellaceae</taxon>
        <taxon>Shewanella</taxon>
    </lineage>
</organism>
<dbReference type="PANTHER" id="PTHR30572">
    <property type="entry name" value="MEMBRANE COMPONENT OF TRANSPORTER-RELATED"/>
    <property type="match status" value="1"/>
</dbReference>
<keyword evidence="3 6" id="KW-0812">Transmembrane</keyword>
<evidence type="ECO:0000313" key="9">
    <source>
        <dbReference type="EMBL" id="MCS4557151.1"/>
    </source>
</evidence>
<evidence type="ECO:0000256" key="3">
    <source>
        <dbReference type="ARBA" id="ARBA00022692"/>
    </source>
</evidence>
<sequence length="456" mass="50200">MFGYYLQLAWRSIKKTPVMSALMVLALGVGVAIVMTMLTLQHVESNNALAAKNEQLFYLQLNSSPADELFFGSLENGMPRMVSYRTATTLLKSSIPSHSVAMFRSMFVLSMDDADYQPGSIVGRVSSRDFFSLFDVPFIYGKVWNKQADESAKYQVVIDQTLNQQLFGGGNSVGKTLRLEGKPYQVIGVVHDFMPVPSVQDLTMGKTGGNTHLYLPFGLVRAEQLTPYGQKSCAASDANQDVELGMSANEAFEVELQNLCIWLQFWAELPNADAKARYVDYLQQYFNEQKKLGFFARDFDYALSTPQQWLNLNHVVSNDTKVTTWLALVFLVICIVNTVALLTAKLWRQAPEAGIRQALGASRGAIFVQNLVEAGFVGILGGAFGILLSQVMLMVVRSILANNGAALLGTDSSIYSTDSTMLAVTVLVALISSVLAGLYPAWQVSRTQPAHYLKVQ</sequence>
<dbReference type="Pfam" id="PF02687">
    <property type="entry name" value="FtsX"/>
    <property type="match status" value="1"/>
</dbReference>
<comment type="subcellular location">
    <subcellularLocation>
        <location evidence="1">Cell membrane</location>
        <topology evidence="1">Multi-pass membrane protein</topology>
    </subcellularLocation>
</comment>
<feature type="transmembrane region" description="Helical" evidence="6">
    <location>
        <begin position="420"/>
        <end position="442"/>
    </location>
</feature>
<feature type="transmembrane region" description="Helical" evidence="6">
    <location>
        <begin position="21"/>
        <end position="40"/>
    </location>
</feature>
<dbReference type="PANTHER" id="PTHR30572:SF18">
    <property type="entry name" value="ABC-TYPE MACROLIDE FAMILY EXPORT SYSTEM PERMEASE COMPONENT 2"/>
    <property type="match status" value="1"/>
</dbReference>
<dbReference type="InterPro" id="IPR050250">
    <property type="entry name" value="Macrolide_Exporter_MacB"/>
</dbReference>
<evidence type="ECO:0000313" key="10">
    <source>
        <dbReference type="Proteomes" id="UP001201549"/>
    </source>
</evidence>
<feature type="domain" description="MacB-like periplasmic core" evidence="8">
    <location>
        <begin position="20"/>
        <end position="224"/>
    </location>
</feature>
<keyword evidence="10" id="KW-1185">Reference proteome</keyword>